<organism evidence="2 3">
    <name type="scientific">Mycobacterium tuberculosis</name>
    <dbReference type="NCBI Taxonomy" id="1773"/>
    <lineage>
        <taxon>Bacteria</taxon>
        <taxon>Bacillati</taxon>
        <taxon>Actinomycetota</taxon>
        <taxon>Actinomycetes</taxon>
        <taxon>Mycobacteriales</taxon>
        <taxon>Mycobacteriaceae</taxon>
        <taxon>Mycobacterium</taxon>
        <taxon>Mycobacterium tuberculosis complex</taxon>
    </lineage>
</organism>
<dbReference type="Proteomes" id="UP000048289">
    <property type="component" value="Unassembled WGS sequence"/>
</dbReference>
<evidence type="ECO:0000256" key="1">
    <source>
        <dbReference type="SAM" id="MobiDB-lite"/>
    </source>
</evidence>
<dbReference type="EMBL" id="CFOE01000775">
    <property type="protein sequence ID" value="CFE45707.1"/>
    <property type="molecule type" value="Genomic_DNA"/>
</dbReference>
<sequence>MVTKIAAREISNLVRNSVRWSTSDIVASGLTRLRLLRGLSRLRRPAARTEATPELSRPSLGAVLTRRR</sequence>
<protein>
    <submittedName>
        <fullName evidence="2">Uncharacterized protein</fullName>
    </submittedName>
</protein>
<feature type="region of interest" description="Disordered" evidence="1">
    <location>
        <begin position="46"/>
        <end position="68"/>
    </location>
</feature>
<proteinExistence type="predicted"/>
<accession>A0A654TE68</accession>
<dbReference type="AlphaFoldDB" id="A0A654TE68"/>
<evidence type="ECO:0000313" key="3">
    <source>
        <dbReference type="Proteomes" id="UP000048289"/>
    </source>
</evidence>
<name>A0A654TE68_MYCTX</name>
<gene>
    <name evidence="2" type="ORF">ERS007681_03895</name>
</gene>
<reference evidence="2 3" key="1">
    <citation type="submission" date="2015-03" db="EMBL/GenBank/DDBJ databases">
        <authorList>
            <consortium name="Pathogen Informatics"/>
        </authorList>
    </citation>
    <scope>NUCLEOTIDE SEQUENCE [LARGE SCALE GENOMIC DNA]</scope>
    <source>
        <strain evidence="2 3">G09901357</strain>
    </source>
</reference>
<evidence type="ECO:0000313" key="2">
    <source>
        <dbReference type="EMBL" id="CFE45707.1"/>
    </source>
</evidence>